<protein>
    <submittedName>
        <fullName evidence="9">ABC transporter ATP-binding protein</fullName>
    </submittedName>
</protein>
<keyword evidence="3" id="KW-0813">Transport</keyword>
<dbReference type="SUPFAM" id="SSF52540">
    <property type="entry name" value="P-loop containing nucleoside triphosphate hydrolases"/>
    <property type="match status" value="1"/>
</dbReference>
<name>A0A845B9V6_9PROT</name>
<dbReference type="InterPro" id="IPR003593">
    <property type="entry name" value="AAA+_ATPase"/>
</dbReference>
<evidence type="ECO:0000256" key="7">
    <source>
        <dbReference type="ARBA" id="ARBA00023136"/>
    </source>
</evidence>
<dbReference type="PANTHER" id="PTHR43297:SF2">
    <property type="entry name" value="DIPEPTIDE TRANSPORT ATP-BINDING PROTEIN DPPD"/>
    <property type="match status" value="1"/>
</dbReference>
<dbReference type="Gene3D" id="3.40.50.300">
    <property type="entry name" value="P-loop containing nucleotide triphosphate hydrolases"/>
    <property type="match status" value="1"/>
</dbReference>
<dbReference type="EMBL" id="SNVJ01000004">
    <property type="protein sequence ID" value="MXP62876.1"/>
    <property type="molecule type" value="Genomic_DNA"/>
</dbReference>
<dbReference type="GO" id="GO:0005524">
    <property type="term" value="F:ATP binding"/>
    <property type="evidence" value="ECO:0007669"/>
    <property type="project" value="UniProtKB-KW"/>
</dbReference>
<dbReference type="InterPro" id="IPR027417">
    <property type="entry name" value="P-loop_NTPase"/>
</dbReference>
<comment type="caution">
    <text evidence="9">The sequence shown here is derived from an EMBL/GenBank/DDBJ whole genome shotgun (WGS) entry which is preliminary data.</text>
</comment>
<evidence type="ECO:0000313" key="10">
    <source>
        <dbReference type="Proteomes" id="UP000460715"/>
    </source>
</evidence>
<dbReference type="InterPro" id="IPR050388">
    <property type="entry name" value="ABC_Ni/Peptide_Import"/>
</dbReference>
<organism evidence="9 10">
    <name type="scientific">Teichococcus coralli</name>
    <dbReference type="NCBI Taxonomy" id="2545983"/>
    <lineage>
        <taxon>Bacteria</taxon>
        <taxon>Pseudomonadati</taxon>
        <taxon>Pseudomonadota</taxon>
        <taxon>Alphaproteobacteria</taxon>
        <taxon>Acetobacterales</taxon>
        <taxon>Roseomonadaceae</taxon>
        <taxon>Roseomonas</taxon>
    </lineage>
</organism>
<keyword evidence="5" id="KW-0547">Nucleotide-binding</keyword>
<evidence type="ECO:0000256" key="3">
    <source>
        <dbReference type="ARBA" id="ARBA00022448"/>
    </source>
</evidence>
<keyword evidence="6 9" id="KW-0067">ATP-binding</keyword>
<evidence type="ECO:0000256" key="4">
    <source>
        <dbReference type="ARBA" id="ARBA00022475"/>
    </source>
</evidence>
<dbReference type="FunFam" id="3.40.50.300:FF:000016">
    <property type="entry name" value="Oligopeptide ABC transporter ATP-binding component"/>
    <property type="match status" value="1"/>
</dbReference>
<comment type="subcellular location">
    <subcellularLocation>
        <location evidence="1">Cell inner membrane</location>
        <topology evidence="1">Peripheral membrane protein</topology>
    </subcellularLocation>
</comment>
<dbReference type="OrthoDB" id="37801at2"/>
<gene>
    <name evidence="9" type="ORF">E0493_05865</name>
</gene>
<accession>A0A845B9V6</accession>
<dbReference type="SMART" id="SM00382">
    <property type="entry name" value="AAA"/>
    <property type="match status" value="1"/>
</dbReference>
<dbReference type="GO" id="GO:0016887">
    <property type="term" value="F:ATP hydrolysis activity"/>
    <property type="evidence" value="ECO:0007669"/>
    <property type="project" value="InterPro"/>
</dbReference>
<dbReference type="GO" id="GO:0055085">
    <property type="term" value="P:transmembrane transport"/>
    <property type="evidence" value="ECO:0007669"/>
    <property type="project" value="UniProtKB-ARBA"/>
</dbReference>
<dbReference type="GO" id="GO:0005886">
    <property type="term" value="C:plasma membrane"/>
    <property type="evidence" value="ECO:0007669"/>
    <property type="project" value="UniProtKB-SubCell"/>
</dbReference>
<feature type="domain" description="ABC transporter" evidence="8">
    <location>
        <begin position="10"/>
        <end position="259"/>
    </location>
</feature>
<dbReference type="AlphaFoldDB" id="A0A845B9V6"/>
<dbReference type="Pfam" id="PF00005">
    <property type="entry name" value="ABC_tran"/>
    <property type="match status" value="1"/>
</dbReference>
<evidence type="ECO:0000313" key="9">
    <source>
        <dbReference type="EMBL" id="MXP62876.1"/>
    </source>
</evidence>
<dbReference type="Proteomes" id="UP000460715">
    <property type="component" value="Unassembled WGS sequence"/>
</dbReference>
<keyword evidence="10" id="KW-1185">Reference proteome</keyword>
<dbReference type="CDD" id="cd03257">
    <property type="entry name" value="ABC_NikE_OppD_transporters"/>
    <property type="match status" value="1"/>
</dbReference>
<dbReference type="PANTHER" id="PTHR43297">
    <property type="entry name" value="OLIGOPEPTIDE TRANSPORT ATP-BINDING PROTEIN APPD"/>
    <property type="match status" value="1"/>
</dbReference>
<comment type="similarity">
    <text evidence="2">Belongs to the ABC transporter superfamily.</text>
</comment>
<dbReference type="PROSITE" id="PS50893">
    <property type="entry name" value="ABC_TRANSPORTER_2"/>
    <property type="match status" value="1"/>
</dbReference>
<evidence type="ECO:0000259" key="8">
    <source>
        <dbReference type="PROSITE" id="PS50893"/>
    </source>
</evidence>
<reference evidence="9 10" key="1">
    <citation type="submission" date="2019-03" db="EMBL/GenBank/DDBJ databases">
        <title>Roseomonas sp. a novel Roseomonas species isolated from Sea whip Gorgonian.</title>
        <authorList>
            <person name="Li F."/>
            <person name="Pan X."/>
            <person name="Huang S."/>
            <person name="Li Z."/>
            <person name="Meng B."/>
        </authorList>
    </citation>
    <scope>NUCLEOTIDE SEQUENCE [LARGE SCALE GENOMIC DNA]</scope>
    <source>
        <strain evidence="9 10">M0104</strain>
    </source>
</reference>
<sequence>MADPDTSPLIRVRGLRIAFPSPSGPIEAVRGVSFDVGREKLGIVGESGSGKSMTGRALLKLSPKAARVTAERLDFAGIDLLAASERRMRGLRGARISMILQDPKYSLNPLMRVGHQIAETCRLHQRAGRAEANAKAMAMLEAVHIRDPRRVFDLYPHEVSGGMGQRIMIAMMLVTEPDLIIADEPTSALDVTIRRQVLTILDELVSRRGVGLIFISHDLNLVAEFCDRVLVMYAGRIVEELRAADLHSARHPYTQALLRSLPRLDQPVEELAVPTRDPAWRDGPTYRLEALA</sequence>
<evidence type="ECO:0000256" key="2">
    <source>
        <dbReference type="ARBA" id="ARBA00005417"/>
    </source>
</evidence>
<dbReference type="RefSeq" id="WP_160936004.1">
    <property type="nucleotide sequence ID" value="NZ_SNVJ01000004.1"/>
</dbReference>
<proteinExistence type="inferred from homology"/>
<evidence type="ECO:0000256" key="1">
    <source>
        <dbReference type="ARBA" id="ARBA00004417"/>
    </source>
</evidence>
<evidence type="ECO:0000256" key="6">
    <source>
        <dbReference type="ARBA" id="ARBA00022840"/>
    </source>
</evidence>
<evidence type="ECO:0000256" key="5">
    <source>
        <dbReference type="ARBA" id="ARBA00022741"/>
    </source>
</evidence>
<keyword evidence="7" id="KW-0472">Membrane</keyword>
<dbReference type="InterPro" id="IPR003439">
    <property type="entry name" value="ABC_transporter-like_ATP-bd"/>
</dbReference>
<keyword evidence="4" id="KW-1003">Cell membrane</keyword>